<organism evidence="9 10">
    <name type="scientific">Cupriavidus necator</name>
    <name type="common">Alcaligenes eutrophus</name>
    <name type="synonym">Ralstonia eutropha</name>
    <dbReference type="NCBI Taxonomy" id="106590"/>
    <lineage>
        <taxon>Bacteria</taxon>
        <taxon>Pseudomonadati</taxon>
        <taxon>Pseudomonadota</taxon>
        <taxon>Betaproteobacteria</taxon>
        <taxon>Burkholderiales</taxon>
        <taxon>Burkholderiaceae</taxon>
        <taxon>Cupriavidus</taxon>
    </lineage>
</organism>
<dbReference type="PANTHER" id="PTHR30485">
    <property type="entry name" value="NI/FE-HYDROGENASE 1 B-TYPE CYTOCHROME SUBUNIT"/>
    <property type="match status" value="1"/>
</dbReference>
<reference evidence="10" key="1">
    <citation type="submission" date="2017-02" db="EMBL/GenBank/DDBJ databases">
        <title>Complete genome sequence of Cupriavidus necator strain NH9, a 3-chlorobenzoate degrader.</title>
        <authorList>
            <person name="Moriuchi R."/>
            <person name="Dohra H."/>
            <person name="Ogawa N."/>
        </authorList>
    </citation>
    <scope>NUCLEOTIDE SEQUENCE [LARGE SCALE GENOMIC DNA]</scope>
    <source>
        <strain evidence="10">NH9</strain>
    </source>
</reference>
<name>A0A1U9UWF8_CUPNE</name>
<dbReference type="GO" id="GO:0009055">
    <property type="term" value="F:electron transfer activity"/>
    <property type="evidence" value="ECO:0007669"/>
    <property type="project" value="InterPro"/>
</dbReference>
<dbReference type="AlphaFoldDB" id="A0A1U9UWF8"/>
<evidence type="ECO:0000256" key="5">
    <source>
        <dbReference type="ARBA" id="ARBA00023136"/>
    </source>
</evidence>
<dbReference type="Proteomes" id="UP000189627">
    <property type="component" value="Chromosome 2"/>
</dbReference>
<dbReference type="InterPro" id="IPR011577">
    <property type="entry name" value="Cyt_b561_bac/Ni-Hgenase"/>
</dbReference>
<evidence type="ECO:0000259" key="8">
    <source>
        <dbReference type="Pfam" id="PF01292"/>
    </source>
</evidence>
<keyword evidence="3 7" id="KW-0812">Transmembrane</keyword>
<sequence length="209" mass="22390">MKPSRQSVQVWDPIVRLTHWGVAALVLWDLYEDSGGPLHRNLGYAAACLVLVRIAWGMVGSGAGNFREWLPRGSAVVAYVKAAVAGHPPRYLGHNPLGALMMLVLWILILALAATGWMSRLDMFWGEDWPKDLHGVLAYLLLALVGVHVAAAILMSRLHKENLILSMVTGKKPAAPDQGKGSAGDDKSTGPSGPPVITDSPPASPGRRP</sequence>
<comment type="subcellular location">
    <subcellularLocation>
        <location evidence="1">Cell membrane</location>
        <topology evidence="1">Multi-pass membrane protein</topology>
    </subcellularLocation>
</comment>
<keyword evidence="4 7" id="KW-1133">Transmembrane helix</keyword>
<evidence type="ECO:0000256" key="3">
    <source>
        <dbReference type="ARBA" id="ARBA00022692"/>
    </source>
</evidence>
<accession>A0A1U9UWF8</accession>
<dbReference type="GO" id="GO:0022904">
    <property type="term" value="P:respiratory electron transport chain"/>
    <property type="evidence" value="ECO:0007669"/>
    <property type="project" value="InterPro"/>
</dbReference>
<evidence type="ECO:0000256" key="2">
    <source>
        <dbReference type="ARBA" id="ARBA00022475"/>
    </source>
</evidence>
<gene>
    <name evidence="9" type="ORF">BJN34_23845</name>
</gene>
<evidence type="ECO:0000256" key="1">
    <source>
        <dbReference type="ARBA" id="ARBA00004651"/>
    </source>
</evidence>
<dbReference type="SUPFAM" id="SSF81342">
    <property type="entry name" value="Transmembrane di-heme cytochromes"/>
    <property type="match status" value="1"/>
</dbReference>
<evidence type="ECO:0000256" key="7">
    <source>
        <dbReference type="SAM" id="Phobius"/>
    </source>
</evidence>
<evidence type="ECO:0000313" key="9">
    <source>
        <dbReference type="EMBL" id="AQV96899.1"/>
    </source>
</evidence>
<dbReference type="KEGG" id="cuh:BJN34_23845"/>
<dbReference type="Gene3D" id="1.20.950.20">
    <property type="entry name" value="Transmembrane di-heme cytochromes, Chain C"/>
    <property type="match status" value="1"/>
</dbReference>
<evidence type="ECO:0000256" key="4">
    <source>
        <dbReference type="ARBA" id="ARBA00022989"/>
    </source>
</evidence>
<proteinExistence type="predicted"/>
<keyword evidence="5 7" id="KW-0472">Membrane</keyword>
<evidence type="ECO:0000313" key="10">
    <source>
        <dbReference type="Proteomes" id="UP000189627"/>
    </source>
</evidence>
<dbReference type="PANTHER" id="PTHR30485:SF2">
    <property type="entry name" value="BLL0597 PROTEIN"/>
    <property type="match status" value="1"/>
</dbReference>
<dbReference type="InterPro" id="IPR051542">
    <property type="entry name" value="Hydrogenase_cytochrome"/>
</dbReference>
<feature type="domain" description="Cytochrome b561 bacterial/Ni-hydrogenase" evidence="8">
    <location>
        <begin position="10"/>
        <end position="170"/>
    </location>
</feature>
<protein>
    <submittedName>
        <fullName evidence="9">Cytochrome B oxidoreductase</fullName>
    </submittedName>
</protein>
<dbReference type="EMBL" id="CP017758">
    <property type="protein sequence ID" value="AQV96899.1"/>
    <property type="molecule type" value="Genomic_DNA"/>
</dbReference>
<feature type="transmembrane region" description="Helical" evidence="7">
    <location>
        <begin position="97"/>
        <end position="117"/>
    </location>
</feature>
<dbReference type="InterPro" id="IPR016174">
    <property type="entry name" value="Di-haem_cyt_TM"/>
</dbReference>
<feature type="region of interest" description="Disordered" evidence="6">
    <location>
        <begin position="171"/>
        <end position="209"/>
    </location>
</feature>
<dbReference type="Pfam" id="PF01292">
    <property type="entry name" value="Ni_hydr_CYTB"/>
    <property type="match status" value="1"/>
</dbReference>
<feature type="transmembrane region" description="Helical" evidence="7">
    <location>
        <begin position="137"/>
        <end position="155"/>
    </location>
</feature>
<evidence type="ECO:0000256" key="6">
    <source>
        <dbReference type="SAM" id="MobiDB-lite"/>
    </source>
</evidence>
<dbReference type="OrthoDB" id="196472at2"/>
<dbReference type="GO" id="GO:0005886">
    <property type="term" value="C:plasma membrane"/>
    <property type="evidence" value="ECO:0007669"/>
    <property type="project" value="UniProtKB-SubCell"/>
</dbReference>
<keyword evidence="2" id="KW-1003">Cell membrane</keyword>
<dbReference type="GO" id="GO:0020037">
    <property type="term" value="F:heme binding"/>
    <property type="evidence" value="ECO:0007669"/>
    <property type="project" value="TreeGrafter"/>
</dbReference>